<proteinExistence type="predicted"/>
<dbReference type="Proteomes" id="UP001234202">
    <property type="component" value="Unassembled WGS sequence"/>
</dbReference>
<evidence type="ECO:0000313" key="1">
    <source>
        <dbReference type="EMBL" id="KAJ9114800.1"/>
    </source>
</evidence>
<reference evidence="1" key="1">
    <citation type="submission" date="2023-04" db="EMBL/GenBank/DDBJ databases">
        <title>Draft Genome sequencing of Naganishia species isolated from polar environments using Oxford Nanopore Technology.</title>
        <authorList>
            <person name="Leo P."/>
            <person name="Venkateswaran K."/>
        </authorList>
    </citation>
    <scope>NUCLEOTIDE SEQUENCE</scope>
    <source>
        <strain evidence="1">DBVPG 5303</strain>
    </source>
</reference>
<protein>
    <submittedName>
        <fullName evidence="1">Uncharacterized protein</fullName>
    </submittedName>
</protein>
<comment type="caution">
    <text evidence="1">The sequence shown here is derived from an EMBL/GenBank/DDBJ whole genome shotgun (WGS) entry which is preliminary data.</text>
</comment>
<dbReference type="EMBL" id="JASBWV010000051">
    <property type="protein sequence ID" value="KAJ9114800.1"/>
    <property type="molecule type" value="Genomic_DNA"/>
</dbReference>
<evidence type="ECO:0000313" key="2">
    <source>
        <dbReference type="Proteomes" id="UP001234202"/>
    </source>
</evidence>
<gene>
    <name evidence="1" type="ORF">QFC24_007094</name>
</gene>
<keyword evidence="2" id="KW-1185">Reference proteome</keyword>
<organism evidence="1 2">
    <name type="scientific">Naganishia onofrii</name>
    <dbReference type="NCBI Taxonomy" id="1851511"/>
    <lineage>
        <taxon>Eukaryota</taxon>
        <taxon>Fungi</taxon>
        <taxon>Dikarya</taxon>
        <taxon>Basidiomycota</taxon>
        <taxon>Agaricomycotina</taxon>
        <taxon>Tremellomycetes</taxon>
        <taxon>Filobasidiales</taxon>
        <taxon>Filobasidiaceae</taxon>
        <taxon>Naganishia</taxon>
    </lineage>
</organism>
<name>A0ACC2WU17_9TREE</name>
<sequence>MVDLAELAYYRSWKDKDGKARGVLFQNISNGLRMKLQGCTSAKEAWEKLAKLYQVDDED</sequence>
<accession>A0ACC2WU17</accession>